<feature type="transmembrane region" description="Helical" evidence="1">
    <location>
        <begin position="12"/>
        <end position="32"/>
    </location>
</feature>
<keyword evidence="1" id="KW-1133">Transmembrane helix</keyword>
<organism evidence="4 5">
    <name type="scientific">Pseudolactococcus plantarum</name>
    <dbReference type="NCBI Taxonomy" id="1365"/>
    <lineage>
        <taxon>Bacteria</taxon>
        <taxon>Bacillati</taxon>
        <taxon>Bacillota</taxon>
        <taxon>Bacilli</taxon>
        <taxon>Lactobacillales</taxon>
        <taxon>Streptococcaceae</taxon>
        <taxon>Pseudolactococcus</taxon>
    </lineage>
</organism>
<evidence type="ECO:0000259" key="3">
    <source>
        <dbReference type="Pfam" id="PF13800"/>
    </source>
</evidence>
<dbReference type="Pfam" id="PF13800">
    <property type="entry name" value="Sigma_reg_N"/>
    <property type="match status" value="1"/>
</dbReference>
<evidence type="ECO:0000259" key="2">
    <source>
        <dbReference type="Pfam" id="PF13791"/>
    </source>
</evidence>
<evidence type="ECO:0000256" key="1">
    <source>
        <dbReference type="SAM" id="Phobius"/>
    </source>
</evidence>
<keyword evidence="1" id="KW-0472">Membrane</keyword>
<keyword evidence="1" id="KW-0812">Transmembrane</keyword>
<comment type="caution">
    <text evidence="4">The sequence shown here is derived from an EMBL/GenBank/DDBJ whole genome shotgun (WGS) entry which is preliminary data.</text>
</comment>
<feature type="domain" description="Sigma factor regulator N-terminal" evidence="3">
    <location>
        <begin position="1"/>
        <end position="87"/>
    </location>
</feature>
<sequence>MIKKEKRKKILLTVSISIGTTLIIALFGFFMINQRMGVQFKKAQEVANITDLIESPNITSTSQYTSEYGRFSSQLRSERFKNIDGYMVKTSPLEIDYNLFGVGYGGIQNSPLTVPISKTKQIGAFSRQNGEKIPIFFNPKHELNQDEQAVGLSHESKTLSSLTKHVAEVAISFKTPMSYAEIQKALPDNLLINWYWIGMDNDKLAVTDTVGRVIGINTDRDGRLIDESLKTNDSSEWADNNYPAFVAAVKKAASQRSYTVNGIDIYQDALKQVKKYPSLDKAKFSGVIVSGRTENLAKLDDEPYIYATSVGVEAEMLPYIEPIK</sequence>
<reference evidence="4 5" key="1">
    <citation type="submission" date="2014-12" db="EMBL/GenBank/DDBJ databases">
        <title>Draft genome sequences of 10 type strains of Lactococcus.</title>
        <authorList>
            <person name="Sun Z."/>
            <person name="Zhong Z."/>
            <person name="Liu W."/>
            <person name="Zhang W."/>
            <person name="Zhang H."/>
        </authorList>
    </citation>
    <scope>NUCLEOTIDE SEQUENCE [LARGE SCALE GENOMIC DNA]</scope>
    <source>
        <strain evidence="4 5">DSM 20686</strain>
    </source>
</reference>
<evidence type="ECO:0008006" key="6">
    <source>
        <dbReference type="Google" id="ProtNLM"/>
    </source>
</evidence>
<evidence type="ECO:0000313" key="5">
    <source>
        <dbReference type="Proteomes" id="UP000242246"/>
    </source>
</evidence>
<proteinExistence type="predicted"/>
<dbReference type="InterPro" id="IPR029101">
    <property type="entry name" value="Sigma_reg_N"/>
</dbReference>
<dbReference type="Pfam" id="PF13791">
    <property type="entry name" value="Sigma_reg_C"/>
    <property type="match status" value="1"/>
</dbReference>
<keyword evidence="5" id="KW-1185">Reference proteome</keyword>
<dbReference type="InterPro" id="IPR025672">
    <property type="entry name" value="Sigma_reg_C_dom"/>
</dbReference>
<dbReference type="AlphaFoldDB" id="A0A2A5S4C0"/>
<name>A0A2A5S4C0_9LACT</name>
<evidence type="ECO:0000313" key="4">
    <source>
        <dbReference type="EMBL" id="PCS08291.1"/>
    </source>
</evidence>
<accession>A0A2A5S4C0</accession>
<dbReference type="Proteomes" id="UP000242246">
    <property type="component" value="Unassembled WGS sequence"/>
</dbReference>
<protein>
    <recommendedName>
        <fullName evidence="6">Anti-sigma factor</fullName>
    </recommendedName>
</protein>
<dbReference type="STRING" id="1348632.GCA_001591745_00108"/>
<gene>
    <name evidence="4" type="ORF">RU87_GL000114</name>
</gene>
<feature type="domain" description="Sigma factor regulator C-terminal" evidence="2">
    <location>
        <begin position="160"/>
        <end position="312"/>
    </location>
</feature>
<dbReference type="EMBL" id="JXJX01000001">
    <property type="protein sequence ID" value="PCS08291.1"/>
    <property type="molecule type" value="Genomic_DNA"/>
</dbReference>